<dbReference type="PRINTS" id="PR01210">
    <property type="entry name" value="GGTRANSPTASE"/>
</dbReference>
<dbReference type="Proteomes" id="UP000248326">
    <property type="component" value="Unassembled WGS sequence"/>
</dbReference>
<keyword evidence="1" id="KW-0808">Transferase</keyword>
<dbReference type="GO" id="GO:0016740">
    <property type="term" value="F:transferase activity"/>
    <property type="evidence" value="ECO:0007669"/>
    <property type="project" value="UniProtKB-KW"/>
</dbReference>
<dbReference type="InterPro" id="IPR029055">
    <property type="entry name" value="Ntn_hydrolases_N"/>
</dbReference>
<evidence type="ECO:0000313" key="2">
    <source>
        <dbReference type="Proteomes" id="UP000248326"/>
    </source>
</evidence>
<dbReference type="Pfam" id="PF01019">
    <property type="entry name" value="G_glu_transpept"/>
    <property type="match status" value="1"/>
</dbReference>
<name>A0A318SE36_9DEIO</name>
<comment type="caution">
    <text evidence="1">The sequence shown here is derived from an EMBL/GenBank/DDBJ whole genome shotgun (WGS) entry which is preliminary data.</text>
</comment>
<dbReference type="PANTHER" id="PTHR43881">
    <property type="entry name" value="GAMMA-GLUTAMYLTRANSPEPTIDASE (AFU_ORTHOLOGUE AFUA_4G13580)"/>
    <property type="match status" value="1"/>
</dbReference>
<dbReference type="RefSeq" id="WP_110886136.1">
    <property type="nucleotide sequence ID" value="NZ_QJSX01000004.1"/>
</dbReference>
<dbReference type="AlphaFoldDB" id="A0A318SE36"/>
<evidence type="ECO:0000313" key="1">
    <source>
        <dbReference type="EMBL" id="PYE54782.1"/>
    </source>
</evidence>
<keyword evidence="2" id="KW-1185">Reference proteome</keyword>
<protein>
    <submittedName>
        <fullName evidence="1">Gamma-glutamyltransferase 2</fullName>
    </submittedName>
</protein>
<sequence>MVATSQPLAAQAGLYVLREGGNAVDAAIATAATLTVVEPTSNGIGADAFALVWHGGELHGLNGSGRSPALLSRDALSEGKLPTRGWLPVTVPGAPRAWADLHARFGRLPFERVLGPAISYARNGYPLSPVLARYWKRAVQIYRAANDPLLQSFFETFAPANFDPRPGAFWSSEGHARTLERIAKSGAADFYEGELAERIDRFARETGGLLRASDLASHASEWVKPISVEYDGHEVHEIPPNGQGIAALVALGILGKLGEARDDVEFVHRQIEAMKLGFVDAHRYVADPRVVDVPTAALLEPAYHARRAELISDTALDPAAGEPNPGGTVYLCTADGEGGMVSFIQSNYMGFGSGLVVPGTGIALQNRGHNFSLEAGHPNEIAPSKRPYHTIIPGFLTREGEAVGPFGVMGGFMQPQGHLQVVVNTLRHAMDAQDALDAPRWQWTGGRTVEVEHEVGATLARALAARGHDVRVNLEPGAFGRGQIIWRDPGTGVLQGGTESRADGVVAAY</sequence>
<dbReference type="SUPFAM" id="SSF56235">
    <property type="entry name" value="N-terminal nucleophile aminohydrolases (Ntn hydrolases)"/>
    <property type="match status" value="1"/>
</dbReference>
<dbReference type="Gene3D" id="1.10.246.130">
    <property type="match status" value="1"/>
</dbReference>
<dbReference type="Gene3D" id="3.60.20.40">
    <property type="match status" value="1"/>
</dbReference>
<dbReference type="InterPro" id="IPR043137">
    <property type="entry name" value="GGT_ssub_C"/>
</dbReference>
<accession>A0A318SE36</accession>
<dbReference type="InterPro" id="IPR043138">
    <property type="entry name" value="GGT_lsub"/>
</dbReference>
<dbReference type="InterPro" id="IPR052896">
    <property type="entry name" value="GGT-like_enzyme"/>
</dbReference>
<reference evidence="1 2" key="1">
    <citation type="submission" date="2018-06" db="EMBL/GenBank/DDBJ databases">
        <title>Genomic Encyclopedia of Type Strains, Phase IV (KMG-IV): sequencing the most valuable type-strain genomes for metagenomic binning, comparative biology and taxonomic classification.</title>
        <authorList>
            <person name="Goeker M."/>
        </authorList>
    </citation>
    <scope>NUCLEOTIDE SEQUENCE [LARGE SCALE GENOMIC DNA]</scope>
    <source>
        <strain evidence="1 2">DSM 18048</strain>
    </source>
</reference>
<organism evidence="1 2">
    <name type="scientific">Deinococcus yavapaiensis KR-236</name>
    <dbReference type="NCBI Taxonomy" id="694435"/>
    <lineage>
        <taxon>Bacteria</taxon>
        <taxon>Thermotogati</taxon>
        <taxon>Deinococcota</taxon>
        <taxon>Deinococci</taxon>
        <taxon>Deinococcales</taxon>
        <taxon>Deinococcaceae</taxon>
        <taxon>Deinococcus</taxon>
    </lineage>
</organism>
<dbReference type="PANTHER" id="PTHR43881:SF1">
    <property type="entry name" value="GAMMA-GLUTAMYLTRANSPEPTIDASE (AFU_ORTHOLOGUE AFUA_4G13580)"/>
    <property type="match status" value="1"/>
</dbReference>
<proteinExistence type="predicted"/>
<dbReference type="EMBL" id="QJSX01000004">
    <property type="protein sequence ID" value="PYE54782.1"/>
    <property type="molecule type" value="Genomic_DNA"/>
</dbReference>
<gene>
    <name evidence="1" type="ORF">DES52_10452</name>
</gene>
<dbReference type="OrthoDB" id="9781342at2"/>